<accession>A0A8H3AV41</accession>
<dbReference type="Proteomes" id="UP000663846">
    <property type="component" value="Unassembled WGS sequence"/>
</dbReference>
<dbReference type="InterPro" id="IPR004875">
    <property type="entry name" value="DDE_SF_endonuclease_dom"/>
</dbReference>
<reference evidence="2" key="1">
    <citation type="submission" date="2021-01" db="EMBL/GenBank/DDBJ databases">
        <authorList>
            <person name="Kaushik A."/>
        </authorList>
    </citation>
    <scope>NUCLEOTIDE SEQUENCE</scope>
    <source>
        <strain evidence="2">AG1-1C</strain>
    </source>
</reference>
<evidence type="ECO:0000313" key="3">
    <source>
        <dbReference type="Proteomes" id="UP000663846"/>
    </source>
</evidence>
<dbReference type="EMBL" id="CAJMWS010000397">
    <property type="protein sequence ID" value="CAE6441246.1"/>
    <property type="molecule type" value="Genomic_DNA"/>
</dbReference>
<evidence type="ECO:0000259" key="1">
    <source>
        <dbReference type="Pfam" id="PF03184"/>
    </source>
</evidence>
<gene>
    <name evidence="2" type="ORF">RDB_LOCUS130313</name>
</gene>
<dbReference type="AlphaFoldDB" id="A0A8H3AV41"/>
<proteinExistence type="predicted"/>
<sequence length="120" mass="13019">MPPKSGIGNYGRGGLKDEKARLTSAFCVDLDGSEGRKPLIIGTTAKPHCFNGDTPSEYGYDYHNNDTAWISGGLKRARGHAPPGRHVVGVFFNEVHDCFALLELVEAHLGTTQPEDHEAK</sequence>
<organism evidence="2 3">
    <name type="scientific">Rhizoctonia solani</name>
    <dbReference type="NCBI Taxonomy" id="456999"/>
    <lineage>
        <taxon>Eukaryota</taxon>
        <taxon>Fungi</taxon>
        <taxon>Dikarya</taxon>
        <taxon>Basidiomycota</taxon>
        <taxon>Agaricomycotina</taxon>
        <taxon>Agaricomycetes</taxon>
        <taxon>Cantharellales</taxon>
        <taxon>Ceratobasidiaceae</taxon>
        <taxon>Rhizoctonia</taxon>
    </lineage>
</organism>
<protein>
    <recommendedName>
        <fullName evidence="1">DDE-1 domain-containing protein</fullName>
    </recommendedName>
</protein>
<evidence type="ECO:0000313" key="2">
    <source>
        <dbReference type="EMBL" id="CAE6441246.1"/>
    </source>
</evidence>
<comment type="caution">
    <text evidence="2">The sequence shown here is derived from an EMBL/GenBank/DDBJ whole genome shotgun (WGS) entry which is preliminary data.</text>
</comment>
<name>A0A8H3AV41_9AGAM</name>
<dbReference type="Pfam" id="PF03184">
    <property type="entry name" value="DDE_1"/>
    <property type="match status" value="1"/>
</dbReference>
<dbReference type="GO" id="GO:0003676">
    <property type="term" value="F:nucleic acid binding"/>
    <property type="evidence" value="ECO:0007669"/>
    <property type="project" value="InterPro"/>
</dbReference>
<feature type="domain" description="DDE-1" evidence="1">
    <location>
        <begin position="19"/>
        <end position="71"/>
    </location>
</feature>